<dbReference type="AlphaFoldDB" id="F4XLI3"/>
<reference evidence="2" key="1">
    <citation type="journal article" date="2011" name="Proc. Natl. Acad. Sci. U.S.A.">
        <title>Genomic insights into the physiology and ecology of the marine filamentous cyanobacterium Lyngbya majuscula.</title>
        <authorList>
            <person name="Jones A.C."/>
            <person name="Monroe E.A."/>
            <person name="Podell S."/>
            <person name="Hess W.R."/>
            <person name="Klages S."/>
            <person name="Esquenazi E."/>
            <person name="Niessen S."/>
            <person name="Hoover H."/>
            <person name="Rothmann M."/>
            <person name="Lasken R.S."/>
            <person name="Yates J.R.III."/>
            <person name="Reinhardt R."/>
            <person name="Kube M."/>
            <person name="Burkart M.D."/>
            <person name="Allen E.E."/>
            <person name="Dorrestein P.C."/>
            <person name="Gerwick W.H."/>
            <person name="Gerwick L."/>
        </authorList>
    </citation>
    <scope>NUCLEOTIDE SEQUENCE [LARGE SCALE GENOMIC DNA]</scope>
    <source>
        <strain evidence="2">3L</strain>
    </source>
</reference>
<evidence type="ECO:0000313" key="1">
    <source>
        <dbReference type="EMBL" id="EGJ34555.1"/>
    </source>
</evidence>
<protein>
    <submittedName>
        <fullName evidence="1">Uncharacterized protein</fullName>
    </submittedName>
</protein>
<dbReference type="Proteomes" id="UP000003959">
    <property type="component" value="Unassembled WGS sequence"/>
</dbReference>
<dbReference type="HOGENOM" id="CLU_197522_0_0_3"/>
<organism evidence="1 2">
    <name type="scientific">Moorena producens 3L</name>
    <dbReference type="NCBI Taxonomy" id="489825"/>
    <lineage>
        <taxon>Bacteria</taxon>
        <taxon>Bacillati</taxon>
        <taxon>Cyanobacteriota</taxon>
        <taxon>Cyanophyceae</taxon>
        <taxon>Coleofasciculales</taxon>
        <taxon>Coleofasciculaceae</taxon>
        <taxon>Moorena</taxon>
    </lineage>
</organism>
<name>F4XLI3_9CYAN</name>
<dbReference type="RefSeq" id="WP_008180080.1">
    <property type="nucleotide sequence ID" value="NZ_GL890831.1"/>
</dbReference>
<dbReference type="OrthoDB" id="573992at2"/>
<dbReference type="EMBL" id="GL890831">
    <property type="protein sequence ID" value="EGJ34555.1"/>
    <property type="molecule type" value="Genomic_DNA"/>
</dbReference>
<dbReference type="eggNOG" id="ENOG5033A6C">
    <property type="taxonomic scope" value="Bacteria"/>
</dbReference>
<gene>
    <name evidence="1" type="ORF">LYNGBM3L_14990</name>
</gene>
<keyword evidence="2" id="KW-1185">Reference proteome</keyword>
<proteinExistence type="predicted"/>
<evidence type="ECO:0000313" key="2">
    <source>
        <dbReference type="Proteomes" id="UP000003959"/>
    </source>
</evidence>
<accession>F4XLI3</accession>
<sequence>MEKVVNKIKMKQQKSDFSYWRKQSYKKRLEALEIIRKQYHQYQYNNAEPRLQRVYTIIKR</sequence>